<feature type="non-terminal residue" evidence="1">
    <location>
        <position position="1"/>
    </location>
</feature>
<keyword evidence="2" id="KW-1185">Reference proteome</keyword>
<evidence type="ECO:0000313" key="2">
    <source>
        <dbReference type="Proteomes" id="UP001239111"/>
    </source>
</evidence>
<evidence type="ECO:0000313" key="1">
    <source>
        <dbReference type="EMBL" id="KAJ8667555.1"/>
    </source>
</evidence>
<sequence length="1455" mass="165094">PQKARVSAILVRCLTRLSNFQSSQTFCTRSTTGIMTDSLKFGPEWLRNLAGDGCNTGGGGGGIGLTPQRYQLAEHRYGREEMLALFNRTYKPPEPLTGLTGLYVPSTQLPLALTEMTEDESRLWTGGVSTSIGRGRGGSVDRGGRGRTGRVVPHYRGVGGFDEIGDPPRIESQPYPTRTRAFDRQPNERVWSERNGVDPIEWNGSTSPRKELNRGASGSSLMESNWRRHRGGEEDDGWRMQERNARGEKWVKSSWRDAEKERGERVDIDEEKRGDRWDHKGNNRAFDPHPPPIRRGRLNHHEHDNLPEWAVDSMNEGGGSFDAAGAFHGVYSDDEDDLEGERTRRRGPRSRRLSEGSSAIAAIAPGFARSQPPPGNFTAAPGMRLKQQQPPGERPLNGERSKSMHEDKELRRSLSPISSPPGSPNLVKRPAPALEAHQHQVPHTQLQQSQKREKPKIVEQSKPINSQTSANVSTVKVKSKTDSPKKVDEPNKSKKVTGKLEEVARMDSRKVADPDRNKTTAQQVSQKVSQQQQRQLATSMASSVIDQSDDKLKSEADNLDRMEEEVAKLIDGEKLPPAPGMLSSSVVGQKMHESASIVQSTSVVLEKWFYRDPQGEVQGPFLASEMAEWHKQGYFATNLLVRRTCDERYTTLGDLINLCGVVPFSPGTKFPPLKISDSLMSPNVPGLSPASLAASAGISKPGIMEDPMLLYQYQQYRLLQNQQLLFKQLRATAITKLSQSDHWQNLSPVEQNQLVLQYMHSIDPEIVDMSQSQPQQVMPNSFMPSMSQSVPSPSNSVLQLFPQLQQAAKTQADTVGHVAPPSPHVVNPAQQLSGSTPIDPIQQLMQQMSGMRNLPPMPQPTPPQPQPPPQEDNPIKSWLRQLGISNGHMQQQQQQAPPQPQLDSVWHQPPPHLSTAFNAQSWMSQVGAIQPTIPPGQISGSLWDIHPKEMKTEQQILEEQNLKIQEEKKKEENRMKEEIERQQAEHDRMKRQQEEELTRMKSLEEAHKKEENERKKRDEEKRRKDEEKRIKDEELRKVEEKKRKEDEKKREEKRKHDEEANRKKQEEEKRKRDELKRQEEKLKKEEEKRKKIEEEQRKQEEEKLRKEEEARKKAEAEEQARKAEQRRREAEALRKLQERSKAPWAQAPPAPPPTAQASLAEIQRLEREKKAEEIRLQQLLQQQRLAQQKAAEAAQEALTDSAKRLQFKWAEKVAPVSTPNQVKSLTQIQQEEQERIAKVKQQERERLEKEKANQLKSAAEIDELLMSSQTYAGFWDDPAPKSNANTVAAKVANTTAKSKNKKEEELVKKIFEQNTAKTDDFTQWCNKALTGLQVTVDIPTFIGFLRDIEAAYEVKEYIRMYLGDTKQSSEFAKQFLEKRSKWKSAQRPQTQADDLCKPAPAVNPNASTEFQEVKSKSKKPKKGKMYKVDSKMLGFSVMSAPDRINVGDRDYAEGV</sequence>
<comment type="caution">
    <text evidence="1">The sequence shown here is derived from an EMBL/GenBank/DDBJ whole genome shotgun (WGS) entry which is preliminary data.</text>
</comment>
<gene>
    <name evidence="1" type="ORF">QAD02_009218</name>
</gene>
<protein>
    <submittedName>
        <fullName evidence="1">Uncharacterized protein</fullName>
    </submittedName>
</protein>
<organism evidence="1 2">
    <name type="scientific">Eretmocerus hayati</name>
    <dbReference type="NCBI Taxonomy" id="131215"/>
    <lineage>
        <taxon>Eukaryota</taxon>
        <taxon>Metazoa</taxon>
        <taxon>Ecdysozoa</taxon>
        <taxon>Arthropoda</taxon>
        <taxon>Hexapoda</taxon>
        <taxon>Insecta</taxon>
        <taxon>Pterygota</taxon>
        <taxon>Neoptera</taxon>
        <taxon>Endopterygota</taxon>
        <taxon>Hymenoptera</taxon>
        <taxon>Apocrita</taxon>
        <taxon>Proctotrupomorpha</taxon>
        <taxon>Chalcidoidea</taxon>
        <taxon>Aphelinidae</taxon>
        <taxon>Aphelininae</taxon>
        <taxon>Eretmocerus</taxon>
    </lineage>
</organism>
<accession>A0ACC2N8N7</accession>
<reference evidence="1" key="1">
    <citation type="submission" date="2023-04" db="EMBL/GenBank/DDBJ databases">
        <title>A chromosome-level genome assembly of the parasitoid wasp Eretmocerus hayati.</title>
        <authorList>
            <person name="Zhong Y."/>
            <person name="Liu S."/>
            <person name="Liu Y."/>
        </authorList>
    </citation>
    <scope>NUCLEOTIDE SEQUENCE</scope>
    <source>
        <strain evidence="1">ZJU_SS_LIU_2023</strain>
    </source>
</reference>
<dbReference type="Proteomes" id="UP001239111">
    <property type="component" value="Chromosome 4"/>
</dbReference>
<name>A0ACC2N8N7_9HYME</name>
<dbReference type="EMBL" id="CM056744">
    <property type="protein sequence ID" value="KAJ8667555.1"/>
    <property type="molecule type" value="Genomic_DNA"/>
</dbReference>
<proteinExistence type="predicted"/>